<dbReference type="Proteomes" id="UP000274327">
    <property type="component" value="Unassembled WGS sequence"/>
</dbReference>
<keyword evidence="4" id="KW-0521">NADP</keyword>
<proteinExistence type="predicted"/>
<evidence type="ECO:0000256" key="4">
    <source>
        <dbReference type="ARBA" id="ARBA00022857"/>
    </source>
</evidence>
<gene>
    <name evidence="7" type="ORF">DS079_13925</name>
</gene>
<name>A0A3R8X4C8_9MICO</name>
<evidence type="ECO:0000259" key="6">
    <source>
        <dbReference type="Pfam" id="PF00724"/>
    </source>
</evidence>
<protein>
    <submittedName>
        <fullName evidence="7">Oxidoreductase</fullName>
    </submittedName>
</protein>
<dbReference type="Gene3D" id="3.20.20.70">
    <property type="entry name" value="Aldolase class I"/>
    <property type="match status" value="1"/>
</dbReference>
<dbReference type="RefSeq" id="WP_126988456.1">
    <property type="nucleotide sequence ID" value="NZ_ML133860.1"/>
</dbReference>
<dbReference type="Pfam" id="PF00724">
    <property type="entry name" value="Oxidored_FMN"/>
    <property type="match status" value="1"/>
</dbReference>
<dbReference type="SUPFAM" id="SSF51395">
    <property type="entry name" value="FMN-linked oxidoreductases"/>
    <property type="match status" value="1"/>
</dbReference>
<feature type="domain" description="NADH:flavin oxidoreductase/NADH oxidase N-terminal" evidence="6">
    <location>
        <begin position="5"/>
        <end position="339"/>
    </location>
</feature>
<keyword evidence="3" id="KW-0288">FMN</keyword>
<evidence type="ECO:0000313" key="8">
    <source>
        <dbReference type="Proteomes" id="UP000274327"/>
    </source>
</evidence>
<keyword evidence="8" id="KW-1185">Reference proteome</keyword>
<comment type="cofactor">
    <cofactor evidence="1">
        <name>FMN</name>
        <dbReference type="ChEBI" id="CHEBI:58210"/>
    </cofactor>
</comment>
<comment type="caution">
    <text evidence="7">The sequence shown here is derived from an EMBL/GenBank/DDBJ whole genome shotgun (WGS) entry which is preliminary data.</text>
</comment>
<evidence type="ECO:0000256" key="5">
    <source>
        <dbReference type="ARBA" id="ARBA00023002"/>
    </source>
</evidence>
<keyword evidence="2" id="KW-0285">Flavoprotein</keyword>
<evidence type="ECO:0000256" key="2">
    <source>
        <dbReference type="ARBA" id="ARBA00022630"/>
    </source>
</evidence>
<dbReference type="GO" id="GO:0010181">
    <property type="term" value="F:FMN binding"/>
    <property type="evidence" value="ECO:0007669"/>
    <property type="project" value="InterPro"/>
</dbReference>
<evidence type="ECO:0000313" key="7">
    <source>
        <dbReference type="EMBL" id="RRR17455.1"/>
    </source>
</evidence>
<reference evidence="7 8" key="1">
    <citation type="submission" date="2018-07" db="EMBL/GenBank/DDBJ databases">
        <title>Brachybacteriurn paraconglorneratum KCTC 9916.</title>
        <authorList>
            <person name="Li Y."/>
        </authorList>
    </citation>
    <scope>NUCLEOTIDE SEQUENCE [LARGE SCALE GENOMIC DNA]</scope>
    <source>
        <strain evidence="7 8">KCTC 9916</strain>
    </source>
</reference>
<dbReference type="PANTHER" id="PTHR43303">
    <property type="entry name" value="NADPH DEHYDROGENASE C23G7.10C-RELATED"/>
    <property type="match status" value="1"/>
</dbReference>
<dbReference type="InterPro" id="IPR001155">
    <property type="entry name" value="OxRdtase_FMN_N"/>
</dbReference>
<dbReference type="GO" id="GO:0050661">
    <property type="term" value="F:NADP binding"/>
    <property type="evidence" value="ECO:0007669"/>
    <property type="project" value="InterPro"/>
</dbReference>
<dbReference type="InterPro" id="IPR013785">
    <property type="entry name" value="Aldolase_TIM"/>
</dbReference>
<organism evidence="7 8">
    <name type="scientific">Brachybacterium paraconglomeratum</name>
    <dbReference type="NCBI Taxonomy" id="173362"/>
    <lineage>
        <taxon>Bacteria</taxon>
        <taxon>Bacillati</taxon>
        <taxon>Actinomycetota</taxon>
        <taxon>Actinomycetes</taxon>
        <taxon>Micrococcales</taxon>
        <taxon>Dermabacteraceae</taxon>
        <taxon>Brachybacterium</taxon>
    </lineage>
</organism>
<dbReference type="GO" id="GO:0003959">
    <property type="term" value="F:NADPH dehydrogenase activity"/>
    <property type="evidence" value="ECO:0007669"/>
    <property type="project" value="InterPro"/>
</dbReference>
<dbReference type="PANTHER" id="PTHR43303:SF4">
    <property type="entry name" value="NADPH DEHYDROGENASE C23G7.10C-RELATED"/>
    <property type="match status" value="1"/>
</dbReference>
<dbReference type="AlphaFoldDB" id="A0A3R8X4C8"/>
<sequence length="369" mass="39204">MSQHLLAPITLRDLTVRNRIWVPPMCQYSVAAGDGVATDYHLMHYGSFARGGAGAVILEATGVVPEGRIAPQDLGLWDDAQREALRPIVDLIHSFGAAAGIQLAHAGRKASTEPEWGTPHPGASLAGADGGWETVAPSAIAYDQLTEPTALDEAGIDEVVEAFVASAVRAVEAGFDLIEIHAAHGYLLHEFLSPLSNQRTDSYGGELAGRARLLLRVVDAVRGAVPVGMPLLVRISATEWVEGGFDLDQATQVVTWLGEHGVDMVDVSSGGNAVLPEGAEIPVGPGYQTPLAAHLREHTEMPVSAVGMLDTPFQAEHVLATGQADVVRVGRAFLREPNWGLDAALALRGDGEIVPPQYRRAFRQALRRG</sequence>
<accession>A0A3R8X4C8</accession>
<evidence type="ECO:0000256" key="1">
    <source>
        <dbReference type="ARBA" id="ARBA00001917"/>
    </source>
</evidence>
<dbReference type="EMBL" id="QOCI01000013">
    <property type="protein sequence ID" value="RRR17455.1"/>
    <property type="molecule type" value="Genomic_DNA"/>
</dbReference>
<dbReference type="GeneID" id="78122115"/>
<dbReference type="InterPro" id="IPR044152">
    <property type="entry name" value="YqjM-like"/>
</dbReference>
<evidence type="ECO:0000256" key="3">
    <source>
        <dbReference type="ARBA" id="ARBA00022643"/>
    </source>
</evidence>
<dbReference type="CDD" id="cd02932">
    <property type="entry name" value="OYE_YqiM_FMN"/>
    <property type="match status" value="1"/>
</dbReference>
<keyword evidence="5" id="KW-0560">Oxidoreductase</keyword>